<dbReference type="SMART" id="SM00257">
    <property type="entry name" value="LysM"/>
    <property type="match status" value="1"/>
</dbReference>
<dbReference type="PhylomeDB" id="A0A022R2Y6"/>
<evidence type="ECO:0000256" key="2">
    <source>
        <dbReference type="ARBA" id="ARBA00023026"/>
    </source>
</evidence>
<evidence type="ECO:0000313" key="6">
    <source>
        <dbReference type="Proteomes" id="UP000030748"/>
    </source>
</evidence>
<dbReference type="PANTHER" id="PTHR34997:SF1">
    <property type="entry name" value="PEPTIDOGLYCAN-BINDING LYSIN DOMAIN"/>
    <property type="match status" value="1"/>
</dbReference>
<feature type="domain" description="LysM" evidence="4">
    <location>
        <begin position="47"/>
        <end position="91"/>
    </location>
</feature>
<dbReference type="Gene3D" id="3.10.350.10">
    <property type="entry name" value="LysM domain"/>
    <property type="match status" value="1"/>
</dbReference>
<dbReference type="Pfam" id="PF01476">
    <property type="entry name" value="LysM"/>
    <property type="match status" value="1"/>
</dbReference>
<keyword evidence="3" id="KW-0732">Signal</keyword>
<name>A0A022R2Y6_ERYGU</name>
<dbReference type="AlphaFoldDB" id="A0A022R2Y6"/>
<dbReference type="EMBL" id="KI630752">
    <property type="protein sequence ID" value="EYU33948.1"/>
    <property type="molecule type" value="Genomic_DNA"/>
</dbReference>
<dbReference type="Proteomes" id="UP000030748">
    <property type="component" value="Unassembled WGS sequence"/>
</dbReference>
<protein>
    <recommendedName>
        <fullName evidence="4">LysM domain-containing protein</fullName>
    </recommendedName>
</protein>
<dbReference type="CDD" id="cd00118">
    <property type="entry name" value="LysM"/>
    <property type="match status" value="1"/>
</dbReference>
<dbReference type="PANTHER" id="PTHR34997">
    <property type="entry name" value="AM15"/>
    <property type="match status" value="1"/>
</dbReference>
<dbReference type="InterPro" id="IPR018392">
    <property type="entry name" value="LysM"/>
</dbReference>
<dbReference type="PROSITE" id="PS51782">
    <property type="entry name" value="LYSM"/>
    <property type="match status" value="1"/>
</dbReference>
<keyword evidence="6" id="KW-1185">Reference proteome</keyword>
<dbReference type="InterPro" id="IPR052210">
    <property type="entry name" value="LysM1-like"/>
</dbReference>
<dbReference type="SUPFAM" id="SSF54106">
    <property type="entry name" value="LysM domain"/>
    <property type="match status" value="1"/>
</dbReference>
<keyword evidence="2" id="KW-0843">Virulence</keyword>
<evidence type="ECO:0000256" key="1">
    <source>
        <dbReference type="ARBA" id="ARBA00022669"/>
    </source>
</evidence>
<evidence type="ECO:0000259" key="4">
    <source>
        <dbReference type="PROSITE" id="PS51782"/>
    </source>
</evidence>
<organism evidence="5 6">
    <name type="scientific">Erythranthe guttata</name>
    <name type="common">Yellow monkey flower</name>
    <name type="synonym">Mimulus guttatus</name>
    <dbReference type="NCBI Taxonomy" id="4155"/>
    <lineage>
        <taxon>Eukaryota</taxon>
        <taxon>Viridiplantae</taxon>
        <taxon>Streptophyta</taxon>
        <taxon>Embryophyta</taxon>
        <taxon>Tracheophyta</taxon>
        <taxon>Spermatophyta</taxon>
        <taxon>Magnoliopsida</taxon>
        <taxon>eudicotyledons</taxon>
        <taxon>Gunneridae</taxon>
        <taxon>Pentapetalae</taxon>
        <taxon>asterids</taxon>
        <taxon>lamiids</taxon>
        <taxon>Lamiales</taxon>
        <taxon>Phrymaceae</taxon>
        <taxon>Erythranthe</taxon>
    </lineage>
</organism>
<keyword evidence="1" id="KW-0147">Chitin-binding</keyword>
<proteinExistence type="predicted"/>
<feature type="chain" id="PRO_5001504784" description="LysM domain-containing protein" evidence="3">
    <location>
        <begin position="31"/>
        <end position="96"/>
    </location>
</feature>
<evidence type="ECO:0000313" key="5">
    <source>
        <dbReference type="EMBL" id="EYU33948.1"/>
    </source>
</evidence>
<reference evidence="5 6" key="1">
    <citation type="journal article" date="2013" name="Proc. Natl. Acad. Sci. U.S.A.">
        <title>Fine-scale variation in meiotic recombination in Mimulus inferred from population shotgun sequencing.</title>
        <authorList>
            <person name="Hellsten U."/>
            <person name="Wright K.M."/>
            <person name="Jenkins J."/>
            <person name="Shu S."/>
            <person name="Yuan Y."/>
            <person name="Wessler S.R."/>
            <person name="Schmutz J."/>
            <person name="Willis J.H."/>
            <person name="Rokhsar D.S."/>
        </authorList>
    </citation>
    <scope>NUCLEOTIDE SEQUENCE [LARGE SCALE GENOMIC DNA]</scope>
    <source>
        <strain evidence="6">cv. DUN x IM62</strain>
    </source>
</reference>
<feature type="signal peptide" evidence="3">
    <location>
        <begin position="1"/>
        <end position="30"/>
    </location>
</feature>
<dbReference type="eggNOG" id="ENOG502S77K">
    <property type="taxonomic scope" value="Eukaryota"/>
</dbReference>
<evidence type="ECO:0000256" key="3">
    <source>
        <dbReference type="SAM" id="SignalP"/>
    </source>
</evidence>
<dbReference type="STRING" id="4155.A0A022R2Y6"/>
<gene>
    <name evidence="5" type="ORF">MIMGU_mgv1a025134mg</name>
</gene>
<sequence length="96" mass="10320">MAKRSSKLSIFFNLALVLSLLLIISTMAESRLIFNAIKASSKVSCDSVIGVKSGETCTEIAAKFKLSTTVFDAINPNINCSKIFVGQWVCIDGSVN</sequence>
<dbReference type="InterPro" id="IPR036779">
    <property type="entry name" value="LysM_dom_sf"/>
</dbReference>
<accession>A0A022R2Y6</accession>
<dbReference type="GO" id="GO:0008061">
    <property type="term" value="F:chitin binding"/>
    <property type="evidence" value="ECO:0007669"/>
    <property type="project" value="UniProtKB-KW"/>
</dbReference>